<dbReference type="EMBL" id="CM031834">
    <property type="protein sequence ID" value="KAG6692585.1"/>
    <property type="molecule type" value="Genomic_DNA"/>
</dbReference>
<accession>A0A922J342</accession>
<evidence type="ECO:0000313" key="2">
    <source>
        <dbReference type="Proteomes" id="UP000811246"/>
    </source>
</evidence>
<reference evidence="1" key="1">
    <citation type="submission" date="2021-01" db="EMBL/GenBank/DDBJ databases">
        <authorList>
            <person name="Lovell J.T."/>
            <person name="Bentley N."/>
            <person name="Bhattarai G."/>
            <person name="Jenkins J.W."/>
            <person name="Sreedasyam A."/>
            <person name="Alarcon Y."/>
            <person name="Bock C."/>
            <person name="Boston L."/>
            <person name="Carlson J."/>
            <person name="Cervantes K."/>
            <person name="Clermont K."/>
            <person name="Krom N."/>
            <person name="Kubenka K."/>
            <person name="Mamidi S."/>
            <person name="Mattison C."/>
            <person name="Monteros M."/>
            <person name="Pisani C."/>
            <person name="Plott C."/>
            <person name="Rajasekar S."/>
            <person name="Rhein H.S."/>
            <person name="Rohla C."/>
            <person name="Song M."/>
            <person name="Hilaire R.S."/>
            <person name="Shu S."/>
            <person name="Wells L."/>
            <person name="Wang X."/>
            <person name="Webber J."/>
            <person name="Heerema R.J."/>
            <person name="Klein P."/>
            <person name="Conner P."/>
            <person name="Grauke L."/>
            <person name="Grimwood J."/>
            <person name="Schmutz J."/>
            <person name="Randall J.J."/>
        </authorList>
    </citation>
    <scope>NUCLEOTIDE SEQUENCE</scope>
    <source>
        <tissue evidence="1">Leaf</tissue>
    </source>
</reference>
<comment type="caution">
    <text evidence="1">The sequence shown here is derived from an EMBL/GenBank/DDBJ whole genome shotgun (WGS) entry which is preliminary data.</text>
</comment>
<protein>
    <submittedName>
        <fullName evidence="1">Uncharacterized protein</fullName>
    </submittedName>
</protein>
<dbReference type="AlphaFoldDB" id="A0A922J342"/>
<proteinExistence type="predicted"/>
<dbReference type="Proteomes" id="UP000811246">
    <property type="component" value="Chromosome 10"/>
</dbReference>
<name>A0A922J342_CARIL</name>
<sequence length="53" mass="6042">MIDLGGGKRLVDPIENRYKDEVARAQARRDLLNSIVDYRKSVDSIPLKDQEAI</sequence>
<evidence type="ECO:0000313" key="1">
    <source>
        <dbReference type="EMBL" id="KAG6692585.1"/>
    </source>
</evidence>
<organism evidence="1 2">
    <name type="scientific">Carya illinoinensis</name>
    <name type="common">Pecan</name>
    <dbReference type="NCBI Taxonomy" id="32201"/>
    <lineage>
        <taxon>Eukaryota</taxon>
        <taxon>Viridiplantae</taxon>
        <taxon>Streptophyta</taxon>
        <taxon>Embryophyta</taxon>
        <taxon>Tracheophyta</taxon>
        <taxon>Spermatophyta</taxon>
        <taxon>Magnoliopsida</taxon>
        <taxon>eudicotyledons</taxon>
        <taxon>Gunneridae</taxon>
        <taxon>Pentapetalae</taxon>
        <taxon>rosids</taxon>
        <taxon>fabids</taxon>
        <taxon>Fagales</taxon>
        <taxon>Juglandaceae</taxon>
        <taxon>Carya</taxon>
    </lineage>
</organism>
<gene>
    <name evidence="1" type="ORF">I3842_10G121900</name>
</gene>